<evidence type="ECO:0000313" key="2">
    <source>
        <dbReference type="Proteomes" id="UP000001025"/>
    </source>
</evidence>
<dbReference type="HOGENOM" id="CLU_2424895_0_0_0"/>
<proteinExistence type="predicted"/>
<reference evidence="1 2" key="1">
    <citation type="journal article" date="2003" name="Proc. Natl. Acad. Sci. U.S.A.">
        <title>Complete genome sequence of the marine planctomycete Pirellula sp. strain 1.</title>
        <authorList>
            <person name="Gloeckner F.O."/>
            <person name="Kube M."/>
            <person name="Bauer M."/>
            <person name="Teeling H."/>
            <person name="Lombardot T."/>
            <person name="Ludwig W."/>
            <person name="Gade D."/>
            <person name="Beck A."/>
            <person name="Borzym K."/>
            <person name="Heitmann K."/>
            <person name="Rabus R."/>
            <person name="Schlesner H."/>
            <person name="Amann R."/>
            <person name="Reinhardt R."/>
        </authorList>
    </citation>
    <scope>NUCLEOTIDE SEQUENCE [LARGE SCALE GENOMIC DNA]</scope>
    <source>
        <strain evidence="2">DSM 10527 / NCIMB 13988 / SH1</strain>
    </source>
</reference>
<dbReference type="KEGG" id="rba:RB11757"/>
<accession>Q7UDV7</accession>
<gene>
    <name evidence="1" type="ordered locus">RB11757</name>
</gene>
<protein>
    <submittedName>
        <fullName evidence="1">Uncharacterized protein</fullName>
    </submittedName>
</protein>
<evidence type="ECO:0000313" key="1">
    <source>
        <dbReference type="EMBL" id="CAD79300.1"/>
    </source>
</evidence>
<dbReference type="EMBL" id="BX294153">
    <property type="protein sequence ID" value="CAD79300.1"/>
    <property type="molecule type" value="Genomic_DNA"/>
</dbReference>
<dbReference type="InParanoid" id="Q7UDV7"/>
<organism evidence="1 2">
    <name type="scientific">Rhodopirellula baltica (strain DSM 10527 / NCIMB 13988 / SH1)</name>
    <dbReference type="NCBI Taxonomy" id="243090"/>
    <lineage>
        <taxon>Bacteria</taxon>
        <taxon>Pseudomonadati</taxon>
        <taxon>Planctomycetota</taxon>
        <taxon>Planctomycetia</taxon>
        <taxon>Pirellulales</taxon>
        <taxon>Pirellulaceae</taxon>
        <taxon>Rhodopirellula</taxon>
    </lineage>
</organism>
<dbReference type="Proteomes" id="UP000001025">
    <property type="component" value="Chromosome"/>
</dbReference>
<name>Q7UDV7_RHOBA</name>
<keyword evidence="2" id="KW-1185">Reference proteome</keyword>
<sequence>MQRNSNKLVFLFHSISPVAGFARIRTSRAVSGSPSFEFLFSANKAASDKRDTTVGHVSHGTQPMLRMKRGVQQSSLPARCISFSDREHRVH</sequence>
<dbReference type="AlphaFoldDB" id="Q7UDV7"/>
<dbReference type="EnsemblBacteria" id="CAD79300">
    <property type="protein sequence ID" value="CAD79300"/>
    <property type="gene ID" value="RB11757"/>
</dbReference>
<dbReference type="STRING" id="243090.RB11757"/>